<dbReference type="NCBIfam" id="TIGR01695">
    <property type="entry name" value="murJ_mviN"/>
    <property type="match status" value="1"/>
</dbReference>
<dbReference type="PANTHER" id="PTHR47019">
    <property type="entry name" value="LIPID II FLIPPASE MURJ"/>
    <property type="match status" value="1"/>
</dbReference>
<dbReference type="GO" id="GO:0015648">
    <property type="term" value="F:lipid-linked peptidoglycan transporter activity"/>
    <property type="evidence" value="ECO:0007669"/>
    <property type="project" value="UniProtKB-UniRule"/>
</dbReference>
<dbReference type="GO" id="GO:0071555">
    <property type="term" value="P:cell wall organization"/>
    <property type="evidence" value="ECO:0007669"/>
    <property type="project" value="UniProtKB-UniRule"/>
</dbReference>
<feature type="transmembrane region" description="Helical" evidence="10">
    <location>
        <begin position="386"/>
        <end position="405"/>
    </location>
</feature>
<feature type="transmembrane region" description="Helical" evidence="10">
    <location>
        <begin position="479"/>
        <end position="503"/>
    </location>
</feature>
<evidence type="ECO:0000256" key="3">
    <source>
        <dbReference type="ARBA" id="ARBA00022692"/>
    </source>
</evidence>
<feature type="transmembrane region" description="Helical" evidence="10">
    <location>
        <begin position="348"/>
        <end position="365"/>
    </location>
</feature>
<organism evidence="12 13">
    <name type="scientific">Celeribacter halophilus</name>
    <dbReference type="NCBI Taxonomy" id="576117"/>
    <lineage>
        <taxon>Bacteria</taxon>
        <taxon>Pseudomonadati</taxon>
        <taxon>Pseudomonadota</taxon>
        <taxon>Alphaproteobacteria</taxon>
        <taxon>Rhodobacterales</taxon>
        <taxon>Roseobacteraceae</taxon>
        <taxon>Celeribacter</taxon>
    </lineage>
</organism>
<evidence type="ECO:0000256" key="4">
    <source>
        <dbReference type="ARBA" id="ARBA00022960"/>
    </source>
</evidence>
<dbReference type="OrthoDB" id="9816572at2"/>
<dbReference type="CDD" id="cd13123">
    <property type="entry name" value="MATE_MurJ_like"/>
    <property type="match status" value="1"/>
</dbReference>
<keyword evidence="7 10" id="KW-0472">Membrane</keyword>
<evidence type="ECO:0000256" key="2">
    <source>
        <dbReference type="ARBA" id="ARBA00022475"/>
    </source>
</evidence>
<feature type="transmembrane region" description="Helical" evidence="10">
    <location>
        <begin position="29"/>
        <end position="50"/>
    </location>
</feature>
<dbReference type="GO" id="GO:0005886">
    <property type="term" value="C:plasma membrane"/>
    <property type="evidence" value="ECO:0007669"/>
    <property type="project" value="UniProtKB-SubCell"/>
</dbReference>
<dbReference type="PIRSF" id="PIRSF002869">
    <property type="entry name" value="MviN"/>
    <property type="match status" value="1"/>
</dbReference>
<keyword evidence="10" id="KW-0997">Cell inner membrane</keyword>
<dbReference type="EMBL" id="FORY01000006">
    <property type="protein sequence ID" value="SFJ57175.1"/>
    <property type="molecule type" value="Genomic_DNA"/>
</dbReference>
<feature type="transmembrane region" description="Helical" evidence="10">
    <location>
        <begin position="411"/>
        <end position="428"/>
    </location>
</feature>
<feature type="transmembrane region" description="Helical" evidence="10">
    <location>
        <begin position="310"/>
        <end position="328"/>
    </location>
</feature>
<protein>
    <recommendedName>
        <fullName evidence="10">Probable lipid II flippase MurJ</fullName>
    </recommendedName>
</protein>
<keyword evidence="6 10" id="KW-1133">Transmembrane helix</keyword>
<keyword evidence="4 10" id="KW-0133">Cell shape</keyword>
<dbReference type="AlphaFoldDB" id="A0A1I3SEM4"/>
<dbReference type="PRINTS" id="PR01806">
    <property type="entry name" value="VIRFACTRMVIN"/>
</dbReference>
<evidence type="ECO:0000256" key="9">
    <source>
        <dbReference type="ARBA" id="ARBA00061532"/>
    </source>
</evidence>
<dbReference type="Pfam" id="PF03023">
    <property type="entry name" value="MurJ"/>
    <property type="match status" value="1"/>
</dbReference>
<comment type="function">
    <text evidence="8 10 11">Involved in peptidoglycan biosynthesis. Transports lipid-linked peptidoglycan precursors from the inner to the outer leaflet of the cytoplasmic membrane.</text>
</comment>
<comment type="subcellular location">
    <subcellularLocation>
        <location evidence="10">Cell inner membrane</location>
        <topology evidence="10">Multi-pass membrane protein</topology>
    </subcellularLocation>
    <subcellularLocation>
        <location evidence="1">Cell membrane</location>
        <topology evidence="1">Multi-pass membrane protein</topology>
    </subcellularLocation>
</comment>
<dbReference type="GO" id="GO:0008360">
    <property type="term" value="P:regulation of cell shape"/>
    <property type="evidence" value="ECO:0007669"/>
    <property type="project" value="UniProtKB-UniRule"/>
</dbReference>
<feature type="transmembrane region" description="Helical" evidence="10">
    <location>
        <begin position="270"/>
        <end position="289"/>
    </location>
</feature>
<dbReference type="UniPathway" id="UPA00219"/>
<evidence type="ECO:0000256" key="7">
    <source>
        <dbReference type="ARBA" id="ARBA00023136"/>
    </source>
</evidence>
<proteinExistence type="inferred from homology"/>
<evidence type="ECO:0000256" key="10">
    <source>
        <dbReference type="HAMAP-Rule" id="MF_02078"/>
    </source>
</evidence>
<dbReference type="GO" id="GO:0034204">
    <property type="term" value="P:lipid translocation"/>
    <property type="evidence" value="ECO:0007669"/>
    <property type="project" value="TreeGrafter"/>
</dbReference>
<evidence type="ECO:0000256" key="8">
    <source>
        <dbReference type="ARBA" id="ARBA00060041"/>
    </source>
</evidence>
<dbReference type="STRING" id="576117.SAMN04488138_106183"/>
<keyword evidence="2 10" id="KW-1003">Cell membrane</keyword>
<reference evidence="12 13" key="1">
    <citation type="submission" date="2016-10" db="EMBL/GenBank/DDBJ databases">
        <authorList>
            <person name="de Groot N.N."/>
        </authorList>
    </citation>
    <scope>NUCLEOTIDE SEQUENCE [LARGE SCALE GENOMIC DNA]</scope>
    <source>
        <strain evidence="12 13">CGMCC 1.8891</strain>
    </source>
</reference>
<keyword evidence="10 11" id="KW-0961">Cell wall biogenesis/degradation</keyword>
<evidence type="ECO:0000256" key="11">
    <source>
        <dbReference type="PIRNR" id="PIRNR002869"/>
    </source>
</evidence>
<comment type="similarity">
    <text evidence="9 10 11">Belongs to the MurJ/MviN family.</text>
</comment>
<evidence type="ECO:0000256" key="1">
    <source>
        <dbReference type="ARBA" id="ARBA00004651"/>
    </source>
</evidence>
<feature type="transmembrane region" description="Helical" evidence="10">
    <location>
        <begin position="229"/>
        <end position="250"/>
    </location>
</feature>
<name>A0A1I3SEM4_9RHOB</name>
<dbReference type="GeneID" id="98665317"/>
<dbReference type="Proteomes" id="UP000183299">
    <property type="component" value="Unassembled WGS sequence"/>
</dbReference>
<accession>A0A1I3SEM4</accession>
<evidence type="ECO:0000256" key="6">
    <source>
        <dbReference type="ARBA" id="ARBA00022989"/>
    </source>
</evidence>
<keyword evidence="3 10" id="KW-0812">Transmembrane</keyword>
<comment type="pathway">
    <text evidence="10">Cell wall biogenesis; peptidoglycan biosynthesis.</text>
</comment>
<evidence type="ECO:0000256" key="5">
    <source>
        <dbReference type="ARBA" id="ARBA00022984"/>
    </source>
</evidence>
<feature type="transmembrane region" description="Helical" evidence="10">
    <location>
        <begin position="91"/>
        <end position="120"/>
    </location>
</feature>
<sequence length="513" mass="54441">MKPVRLVKGFVTVGGWTLMSRVLGFVRDALIAAFFGAGPVAEAFAVAFSLPNMFRRFFAEGTLNVAFVPMFSKKVEAGGDAKRFAEDTLSVLATALIALTLLATLFMPALVTVMAAGLIGDERFDLAVGFGRIAFPYVLFISLGALFSGILNATGRFAAAAAAPVLLNVVLSVAMIGAAKLGMAVERALIWAVPLAGIAQLAVVWISAAKAGFNLRPHLPRLTPEIKNLLILAGPAALAGGVVQINLLVGRQVASFSQEGALQYLNLADRLYQLPLGVVAIAIGIVLLPDLSRRLQAGDGKGARDAYNRAFEFALLLTVPAAVALVVIPEQLISFLFQRGAFTPEDTQKTALAVMIYGLGLPAFVMQKVLQPLYFAREDTKTPFRFAIYAMIINALVAVGLSFFIGYLAAAVATTVAAWGMVALLWFGKKSMGEDVGTDTRLLRRAPRILIASLLMGVLLWGSESALSPVFALSRGLGTLLLVAIGIVGYFTIAHLIGAVRMAELKGSMRRGR</sequence>
<evidence type="ECO:0000313" key="12">
    <source>
        <dbReference type="EMBL" id="SFJ57175.1"/>
    </source>
</evidence>
<keyword evidence="13" id="KW-1185">Reference proteome</keyword>
<feature type="transmembrane region" description="Helical" evidence="10">
    <location>
        <begin position="188"/>
        <end position="208"/>
    </location>
</feature>
<evidence type="ECO:0000313" key="13">
    <source>
        <dbReference type="Proteomes" id="UP000183299"/>
    </source>
</evidence>
<dbReference type="RefSeq" id="WP_066606837.1">
    <property type="nucleotide sequence ID" value="NZ_FORY01000006.1"/>
</dbReference>
<dbReference type="InterPro" id="IPR051050">
    <property type="entry name" value="Lipid_II_flippase_MurJ/MviN"/>
</dbReference>
<feature type="transmembrane region" description="Helical" evidence="10">
    <location>
        <begin position="449"/>
        <end position="473"/>
    </location>
</feature>
<keyword evidence="5 10" id="KW-0573">Peptidoglycan synthesis</keyword>
<dbReference type="InterPro" id="IPR004268">
    <property type="entry name" value="MurJ"/>
</dbReference>
<gene>
    <name evidence="10" type="primary">murJ</name>
    <name evidence="12" type="ORF">SAMN04488138_106183</name>
</gene>
<keyword evidence="10 11" id="KW-0813">Transport</keyword>
<dbReference type="PANTHER" id="PTHR47019:SF1">
    <property type="entry name" value="LIPID II FLIPPASE MURJ"/>
    <property type="match status" value="1"/>
</dbReference>
<dbReference type="GO" id="GO:0009252">
    <property type="term" value="P:peptidoglycan biosynthetic process"/>
    <property type="evidence" value="ECO:0007669"/>
    <property type="project" value="UniProtKB-UniRule"/>
</dbReference>
<dbReference type="HAMAP" id="MF_02078">
    <property type="entry name" value="MurJ_MviN"/>
    <property type="match status" value="1"/>
</dbReference>
<feature type="transmembrane region" description="Helical" evidence="10">
    <location>
        <begin position="126"/>
        <end position="150"/>
    </location>
</feature>
<feature type="transmembrane region" description="Helical" evidence="10">
    <location>
        <begin position="157"/>
        <end position="176"/>
    </location>
</feature>